<gene>
    <name evidence="3" type="ORF">ABID37_003649</name>
</gene>
<dbReference type="NCBIfam" id="NF010398">
    <property type="entry name" value="PRK13825.1-2"/>
    <property type="match status" value="1"/>
</dbReference>
<dbReference type="InterPro" id="IPR036526">
    <property type="entry name" value="C-N_Hydrolase_sf"/>
</dbReference>
<keyword evidence="1" id="KW-0812">Transmembrane</keyword>
<dbReference type="Proteomes" id="UP001549076">
    <property type="component" value="Unassembled WGS sequence"/>
</dbReference>
<evidence type="ECO:0000313" key="4">
    <source>
        <dbReference type="Proteomes" id="UP001549076"/>
    </source>
</evidence>
<protein>
    <recommendedName>
        <fullName evidence="2">CN hydrolase domain-containing protein</fullName>
    </recommendedName>
</protein>
<keyword evidence="4" id="KW-1185">Reference proteome</keyword>
<dbReference type="SUPFAM" id="SSF56317">
    <property type="entry name" value="Carbon-nitrogen hydrolase"/>
    <property type="match status" value="1"/>
</dbReference>
<comment type="caution">
    <text evidence="3">The sequence shown here is derived from an EMBL/GenBank/DDBJ whole genome shotgun (WGS) entry which is preliminary data.</text>
</comment>
<feature type="transmembrane region" description="Helical" evidence="1">
    <location>
        <begin position="135"/>
        <end position="168"/>
    </location>
</feature>
<organism evidence="3 4">
    <name type="scientific">Aquamicrobium terrae</name>
    <dbReference type="NCBI Taxonomy" id="1324945"/>
    <lineage>
        <taxon>Bacteria</taxon>
        <taxon>Pseudomonadati</taxon>
        <taxon>Pseudomonadota</taxon>
        <taxon>Alphaproteobacteria</taxon>
        <taxon>Hyphomicrobiales</taxon>
        <taxon>Phyllobacteriaceae</taxon>
        <taxon>Aquamicrobium</taxon>
    </lineage>
</organism>
<dbReference type="Pfam" id="PF00795">
    <property type="entry name" value="CN_hydrolase"/>
    <property type="match status" value="1"/>
</dbReference>
<evidence type="ECO:0000313" key="3">
    <source>
        <dbReference type="EMBL" id="MET3793421.1"/>
    </source>
</evidence>
<keyword evidence="1" id="KW-0472">Membrane</keyword>
<proteinExistence type="predicted"/>
<feature type="transmembrane region" description="Helical" evidence="1">
    <location>
        <begin position="65"/>
        <end position="92"/>
    </location>
</feature>
<evidence type="ECO:0000256" key="1">
    <source>
        <dbReference type="SAM" id="Phobius"/>
    </source>
</evidence>
<name>A0ABV2N2Y6_9HYPH</name>
<dbReference type="EMBL" id="JBEPML010000014">
    <property type="protein sequence ID" value="MET3793421.1"/>
    <property type="molecule type" value="Genomic_DNA"/>
</dbReference>
<sequence>MCVALAAAAVAIGIVAWSGEPLLLPIAMLFPALWASAPSRTGTVLVAAGYFLAASRGLPQGVANFYGSGFGAGVALWFGAALAFVLVHAVLWTPRAGTGRARRYLLAALLMSVPPFGIVGWAHPITAAGIVFPAWGWWGLAAAAAGLFIMATRAWPIAVLVMGVMWIWSAATWTSPHTPQGWIGIDTRFGGGQGVYTGHEQHLETIAMVKAATINGETVVVLPEGAAGIWTPTVERLWGDALANVDVTVNAGAIIVDANGYDNVMLDMSSEEVSVLYRERMPVPVSMWQPWRALSGEGGGAHAHFFANPVVEFAGLQIVPLICYEQLLIWPVLQSAIYAPEVLVATGNGWWTTGTNIVAIQKAAAVAWAGLFDLPLILAFNT</sequence>
<keyword evidence="1" id="KW-1133">Transmembrane helix</keyword>
<evidence type="ECO:0000259" key="2">
    <source>
        <dbReference type="Pfam" id="PF00795"/>
    </source>
</evidence>
<feature type="domain" description="CN hydrolase" evidence="2">
    <location>
        <begin position="83"/>
        <end position="368"/>
    </location>
</feature>
<dbReference type="InterPro" id="IPR003010">
    <property type="entry name" value="C-N_Hydrolase"/>
</dbReference>
<accession>A0ABV2N2Y6</accession>
<feature type="transmembrane region" description="Helical" evidence="1">
    <location>
        <begin position="104"/>
        <end position="123"/>
    </location>
</feature>
<reference evidence="3 4" key="1">
    <citation type="submission" date="2024-06" db="EMBL/GenBank/DDBJ databases">
        <title>Genomic Encyclopedia of Type Strains, Phase IV (KMG-IV): sequencing the most valuable type-strain genomes for metagenomic binning, comparative biology and taxonomic classification.</title>
        <authorList>
            <person name="Goeker M."/>
        </authorList>
    </citation>
    <scope>NUCLEOTIDE SEQUENCE [LARGE SCALE GENOMIC DNA]</scope>
    <source>
        <strain evidence="3 4">DSM 27865</strain>
    </source>
</reference>